<accession>A0A174NET7</accession>
<dbReference type="RefSeq" id="WP_009296724.1">
    <property type="nucleotide sequence ID" value="NZ_CAPBAK010000051.1"/>
</dbReference>
<proteinExistence type="predicted"/>
<gene>
    <name evidence="1" type="ORF">ERS852480_03377</name>
</gene>
<name>A0A174NET7_9FIRM</name>
<sequence>MGRTFEEIQAMAADPWSNDACRGYVIWAMESCGFKPKEIKQVVAELYTVFDYKTIEEAAKHYYESSF</sequence>
<dbReference type="AlphaFoldDB" id="A0A174NET7"/>
<organism evidence="1 2">
    <name type="scientific">Enterocloster clostridioformis</name>
    <dbReference type="NCBI Taxonomy" id="1531"/>
    <lineage>
        <taxon>Bacteria</taxon>
        <taxon>Bacillati</taxon>
        <taxon>Bacillota</taxon>
        <taxon>Clostridia</taxon>
        <taxon>Lachnospirales</taxon>
        <taxon>Lachnospiraceae</taxon>
        <taxon>Enterocloster</taxon>
    </lineage>
</organism>
<dbReference type="Proteomes" id="UP000095512">
    <property type="component" value="Unassembled WGS sequence"/>
</dbReference>
<protein>
    <submittedName>
        <fullName evidence="1">Uncharacterized protein</fullName>
    </submittedName>
</protein>
<evidence type="ECO:0000313" key="1">
    <source>
        <dbReference type="EMBL" id="CUP46216.1"/>
    </source>
</evidence>
<dbReference type="EMBL" id="CZAB01000035">
    <property type="protein sequence ID" value="CUP46216.1"/>
    <property type="molecule type" value="Genomic_DNA"/>
</dbReference>
<evidence type="ECO:0000313" key="2">
    <source>
        <dbReference type="Proteomes" id="UP000095512"/>
    </source>
</evidence>
<reference evidence="1 2" key="1">
    <citation type="submission" date="2015-09" db="EMBL/GenBank/DDBJ databases">
        <authorList>
            <consortium name="Pathogen Informatics"/>
        </authorList>
    </citation>
    <scope>NUCLEOTIDE SEQUENCE [LARGE SCALE GENOMIC DNA]</scope>
    <source>
        <strain evidence="1 2">2789STDY5834865</strain>
    </source>
</reference>